<dbReference type="Gene3D" id="3.40.50.1360">
    <property type="match status" value="1"/>
</dbReference>
<dbReference type="InterPro" id="IPR005900">
    <property type="entry name" value="6-phosphogluconolactonase_DevB"/>
</dbReference>
<dbReference type="CDD" id="cd01400">
    <property type="entry name" value="6PGL"/>
    <property type="match status" value="1"/>
</dbReference>
<dbReference type="NCBIfam" id="TIGR01198">
    <property type="entry name" value="pgl"/>
    <property type="match status" value="1"/>
</dbReference>
<protein>
    <recommendedName>
        <fullName evidence="6 7">6-phosphogluconolactonase</fullName>
        <shortName evidence="7">6PGL</shortName>
        <ecNumber evidence="5 7">3.1.1.31</ecNumber>
    </recommendedName>
</protein>
<dbReference type="InterPro" id="IPR039104">
    <property type="entry name" value="6PGL"/>
</dbReference>
<evidence type="ECO:0000256" key="6">
    <source>
        <dbReference type="ARBA" id="ARBA00020337"/>
    </source>
</evidence>
<gene>
    <name evidence="7" type="primary">pgl</name>
    <name evidence="9" type="ORF">HMPREF9153_0192</name>
</gene>
<evidence type="ECO:0000259" key="8">
    <source>
        <dbReference type="Pfam" id="PF01182"/>
    </source>
</evidence>
<accession>G4CUI6</accession>
<evidence type="ECO:0000256" key="4">
    <source>
        <dbReference type="ARBA" id="ARBA00010662"/>
    </source>
</evidence>
<dbReference type="PATRIC" id="fig|997355.3.peg.191"/>
<sequence>MMTNRRLMRYRSAQGLAEGVAHRLVQTIVKVQADQERIDLCLTGGRIANTVYAAMGDVPECTQIRPDQLHVWWGDDRFIPTGHPDRNSLQALPLLSAAIRLDPSKTHVMPAADGKADPDEAAYSYAQELSDVVFDICLLGMGPDGHVASLFPGHPSFNPTTTALAVGVTDAPKPPPDRLSVTMPVINRSKRVWFLVSGSEKADAVEKVFAGDDSLPATWANGTIETSWMVDHDASIGLPRYNCSL</sequence>
<dbReference type="GO" id="GO:0006098">
    <property type="term" value="P:pentose-phosphate shunt"/>
    <property type="evidence" value="ECO:0007669"/>
    <property type="project" value="UniProtKB-UniPathway"/>
</dbReference>
<evidence type="ECO:0000313" key="9">
    <source>
        <dbReference type="EMBL" id="EGY79127.1"/>
    </source>
</evidence>
<comment type="catalytic activity">
    <reaction evidence="1 7">
        <text>6-phospho-D-glucono-1,5-lactone + H2O = 6-phospho-D-gluconate + H(+)</text>
        <dbReference type="Rhea" id="RHEA:12556"/>
        <dbReference type="ChEBI" id="CHEBI:15377"/>
        <dbReference type="ChEBI" id="CHEBI:15378"/>
        <dbReference type="ChEBI" id="CHEBI:57955"/>
        <dbReference type="ChEBI" id="CHEBI:58759"/>
        <dbReference type="EC" id="3.1.1.31"/>
    </reaction>
</comment>
<dbReference type="Pfam" id="PF01182">
    <property type="entry name" value="Glucosamine_iso"/>
    <property type="match status" value="1"/>
</dbReference>
<dbReference type="AlphaFoldDB" id="G4CUI6"/>
<dbReference type="InterPro" id="IPR037171">
    <property type="entry name" value="NagB/RpiA_transferase-like"/>
</dbReference>
<organism evidence="9 10">
    <name type="scientific">Cutibacterium avidum ATCC 25577</name>
    <dbReference type="NCBI Taxonomy" id="997355"/>
    <lineage>
        <taxon>Bacteria</taxon>
        <taxon>Bacillati</taxon>
        <taxon>Actinomycetota</taxon>
        <taxon>Actinomycetes</taxon>
        <taxon>Propionibacteriales</taxon>
        <taxon>Propionibacteriaceae</taxon>
        <taxon>Cutibacterium</taxon>
    </lineage>
</organism>
<dbReference type="SUPFAM" id="SSF100950">
    <property type="entry name" value="NagB/RpiA/CoA transferase-like"/>
    <property type="match status" value="1"/>
</dbReference>
<name>G4CUI6_9ACTN</name>
<proteinExistence type="inferred from homology"/>
<dbReference type="GO" id="GO:0005975">
    <property type="term" value="P:carbohydrate metabolic process"/>
    <property type="evidence" value="ECO:0007669"/>
    <property type="project" value="UniProtKB-UniRule"/>
</dbReference>
<dbReference type="EC" id="3.1.1.31" evidence="5 7"/>
<comment type="caution">
    <text evidence="9">The sequence shown here is derived from an EMBL/GenBank/DDBJ whole genome shotgun (WGS) entry which is preliminary data.</text>
</comment>
<keyword evidence="7 9" id="KW-0378">Hydrolase</keyword>
<dbReference type="PANTHER" id="PTHR11054">
    <property type="entry name" value="6-PHOSPHOGLUCONOLACTONASE"/>
    <property type="match status" value="1"/>
</dbReference>
<comment type="pathway">
    <text evidence="3 7">Carbohydrate degradation; pentose phosphate pathway; D-ribulose 5-phosphate from D-glucose 6-phosphate (oxidative stage): step 2/3.</text>
</comment>
<evidence type="ECO:0000256" key="3">
    <source>
        <dbReference type="ARBA" id="ARBA00004961"/>
    </source>
</evidence>
<keyword evidence="10" id="KW-1185">Reference proteome</keyword>
<evidence type="ECO:0000313" key="10">
    <source>
        <dbReference type="Proteomes" id="UP000005332"/>
    </source>
</evidence>
<dbReference type="UniPathway" id="UPA00115">
    <property type="reaction ID" value="UER00409"/>
</dbReference>
<dbReference type="GO" id="GO:0017057">
    <property type="term" value="F:6-phosphogluconolactonase activity"/>
    <property type="evidence" value="ECO:0007669"/>
    <property type="project" value="UniProtKB-UniRule"/>
</dbReference>
<evidence type="ECO:0000256" key="1">
    <source>
        <dbReference type="ARBA" id="ARBA00000832"/>
    </source>
</evidence>
<dbReference type="Proteomes" id="UP000005332">
    <property type="component" value="Unassembled WGS sequence"/>
</dbReference>
<dbReference type="InterPro" id="IPR006148">
    <property type="entry name" value="Glc/Gal-6P_isomerase"/>
</dbReference>
<comment type="function">
    <text evidence="2 7">Hydrolysis of 6-phosphogluconolactone to 6-phosphogluconate.</text>
</comment>
<evidence type="ECO:0000256" key="5">
    <source>
        <dbReference type="ARBA" id="ARBA00013198"/>
    </source>
</evidence>
<feature type="domain" description="Glucosamine/galactosamine-6-phosphate isomerase" evidence="8">
    <location>
        <begin position="12"/>
        <end position="228"/>
    </location>
</feature>
<evidence type="ECO:0000256" key="7">
    <source>
        <dbReference type="RuleBase" id="RU365095"/>
    </source>
</evidence>
<dbReference type="PANTHER" id="PTHR11054:SF0">
    <property type="entry name" value="6-PHOSPHOGLUCONOLACTONASE"/>
    <property type="match status" value="1"/>
</dbReference>
<evidence type="ECO:0000256" key="2">
    <source>
        <dbReference type="ARBA" id="ARBA00002681"/>
    </source>
</evidence>
<dbReference type="EMBL" id="AGBA01000003">
    <property type="protein sequence ID" value="EGY79127.1"/>
    <property type="molecule type" value="Genomic_DNA"/>
</dbReference>
<comment type="similarity">
    <text evidence="4 7">Belongs to the glucosamine/galactosamine-6-phosphate isomerase family. 6-phosphogluconolactonase subfamily.</text>
</comment>
<reference evidence="9 10" key="1">
    <citation type="submission" date="2011-06" db="EMBL/GenBank/DDBJ databases">
        <authorList>
            <person name="Muzny D."/>
            <person name="Qin X."/>
            <person name="Deng J."/>
            <person name="Jiang H."/>
            <person name="Liu Y."/>
            <person name="Qu J."/>
            <person name="Song X.-Z."/>
            <person name="Zhang L."/>
            <person name="Thornton R."/>
            <person name="Coyle M."/>
            <person name="Francisco L."/>
            <person name="Jackson L."/>
            <person name="Javaid M."/>
            <person name="Korchina V."/>
            <person name="Kovar C."/>
            <person name="Mata R."/>
            <person name="Mathew T."/>
            <person name="Ngo R."/>
            <person name="Nguyen L."/>
            <person name="Nguyen N."/>
            <person name="Okwuonu G."/>
            <person name="Ongeri F."/>
            <person name="Pham C."/>
            <person name="Simmons D."/>
            <person name="Wilczek-Boney K."/>
            <person name="Hale W."/>
            <person name="Jakkamsetti A."/>
            <person name="Pham P."/>
            <person name="Ruth R."/>
            <person name="San Lucas F."/>
            <person name="Warren J."/>
            <person name="Zhang J."/>
            <person name="Zhao Z."/>
            <person name="Zhou C."/>
            <person name="Zhu D."/>
            <person name="Lee S."/>
            <person name="Bess C."/>
            <person name="Blankenburg K."/>
            <person name="Forbes L."/>
            <person name="Fu Q."/>
            <person name="Gubbala S."/>
            <person name="Hirani K."/>
            <person name="Jayaseelan J.C."/>
            <person name="Lara F."/>
            <person name="Munidasa M."/>
            <person name="Palculict T."/>
            <person name="Patil S."/>
            <person name="Pu L.-L."/>
            <person name="Saada N."/>
            <person name="Tang L."/>
            <person name="Weissenberger G."/>
            <person name="Zhu Y."/>
            <person name="Hemphill L."/>
            <person name="Shang Y."/>
            <person name="Youmans B."/>
            <person name="Ayvaz T."/>
            <person name="Ross M."/>
            <person name="Santibanez J."/>
            <person name="Aqrawi P."/>
            <person name="Gross S."/>
            <person name="Joshi V."/>
            <person name="Fowler G."/>
            <person name="Nazareth L."/>
            <person name="Reid J."/>
            <person name="Worley K."/>
            <person name="Petrosino J."/>
            <person name="Highlander S."/>
            <person name="Gibbs R."/>
        </authorList>
    </citation>
    <scope>NUCLEOTIDE SEQUENCE [LARGE SCALE GENOMIC DNA]</scope>
    <source>
        <strain evidence="9 10">ATCC 25577</strain>
    </source>
</reference>
<dbReference type="HOGENOM" id="CLU_053947_1_0_11"/>